<feature type="transmembrane region" description="Helical" evidence="10">
    <location>
        <begin position="96"/>
        <end position="115"/>
    </location>
</feature>
<evidence type="ECO:0000256" key="3">
    <source>
        <dbReference type="ARBA" id="ARBA00022475"/>
    </source>
</evidence>
<evidence type="ECO:0000256" key="1">
    <source>
        <dbReference type="ARBA" id="ARBA00004429"/>
    </source>
</evidence>
<keyword evidence="9 13" id="KW-0645">Protease</keyword>
<dbReference type="EC" id="2.1.1.-" evidence="9"/>
<keyword evidence="3" id="KW-1003">Cell membrane</keyword>
<keyword evidence="15" id="KW-1185">Reference proteome</keyword>
<dbReference type="KEGG" id="aacx:DEACI_2264"/>
<evidence type="ECO:0000313" key="15">
    <source>
        <dbReference type="Proteomes" id="UP001071230"/>
    </source>
</evidence>
<keyword evidence="4" id="KW-0997">Cell inner membrane</keyword>
<evidence type="ECO:0000259" key="11">
    <source>
        <dbReference type="Pfam" id="PF01478"/>
    </source>
</evidence>
<dbReference type="PANTHER" id="PTHR30487">
    <property type="entry name" value="TYPE 4 PREPILIN-LIKE PROTEINS LEADER PEPTIDE-PROCESSING ENZYME"/>
    <property type="match status" value="1"/>
</dbReference>
<dbReference type="EMBL" id="CDGJ01000037">
    <property type="protein sequence ID" value="CEJ07084.1"/>
    <property type="molecule type" value="Genomic_DNA"/>
</dbReference>
<feature type="transmembrane region" description="Helical" evidence="10">
    <location>
        <begin position="146"/>
        <end position="165"/>
    </location>
</feature>
<comment type="function">
    <text evidence="9">Plays an essential role in type IV pili and type II pseudopili formation by proteolytically removing the leader sequence from substrate proteins and subsequently monomethylating the alpha-amino group of the newly exposed N-terminal phenylalanine.</text>
</comment>
<keyword evidence="6 10" id="KW-1133">Transmembrane helix</keyword>
<dbReference type="RefSeq" id="WP_240985103.1">
    <property type="nucleotide sequence ID" value="NZ_CDGJ01000037.1"/>
</dbReference>
<keyword evidence="9 13" id="KW-0378">Hydrolase</keyword>
<dbReference type="Gene3D" id="1.20.120.1220">
    <property type="match status" value="1"/>
</dbReference>
<dbReference type="GO" id="GO:0006465">
    <property type="term" value="P:signal peptide processing"/>
    <property type="evidence" value="ECO:0007669"/>
    <property type="project" value="TreeGrafter"/>
</dbReference>
<evidence type="ECO:0000256" key="8">
    <source>
        <dbReference type="RuleBase" id="RU003793"/>
    </source>
</evidence>
<dbReference type="InterPro" id="IPR014032">
    <property type="entry name" value="Peptidase_A24A_bac"/>
</dbReference>
<keyword evidence="9 14" id="KW-0808">Transferase</keyword>
<dbReference type="Pfam" id="PF01478">
    <property type="entry name" value="Peptidase_A24"/>
    <property type="match status" value="1"/>
</dbReference>
<name>A0A8S0XXA8_9FIRM</name>
<keyword evidence="9" id="KW-0511">Multifunctional enzyme</keyword>
<dbReference type="PANTHER" id="PTHR30487:SF0">
    <property type="entry name" value="PREPILIN LEADER PEPTIDASE_N-METHYLTRANSFERASE-RELATED"/>
    <property type="match status" value="1"/>
</dbReference>
<gene>
    <name evidence="14" type="ORF">DEACI_1540</name>
    <name evidence="13" type="ORF">DEACI_2264</name>
</gene>
<keyword evidence="7 10" id="KW-0472">Membrane</keyword>
<organism evidence="13">
    <name type="scientific">Acididesulfobacillus acetoxydans</name>
    <dbReference type="NCBI Taxonomy" id="1561005"/>
    <lineage>
        <taxon>Bacteria</taxon>
        <taxon>Bacillati</taxon>
        <taxon>Bacillota</taxon>
        <taxon>Clostridia</taxon>
        <taxon>Eubacteriales</taxon>
        <taxon>Peptococcaceae</taxon>
        <taxon>Acididesulfobacillus</taxon>
    </lineage>
</organism>
<dbReference type="EC" id="3.4.23.43" evidence="9"/>
<dbReference type="GO" id="GO:0005886">
    <property type="term" value="C:plasma membrane"/>
    <property type="evidence" value="ECO:0007669"/>
    <property type="project" value="UniProtKB-SubCell"/>
</dbReference>
<sequence length="252" mass="27456">MLFAWSFGVIGLLIGSFLNVVIYRLPRGESIAVPGSHCPACGHFLRPWELIPLLSFAGLRGRCRQCGAKISRRYPLVELGMGLLFFYTAWRASVVSLNLFSDLAFLSLLVALSFIDLDTMRLPDSLVVPLFLLGLVRALFLPVQPAFGYSVLGAVAAGGGFWLIARFYPRGMGFGDVKLAAALGAYLGFPKVFLAVFLASVGGSLWGGLMLALRKKSLKQQIPFGPYLALGAILTLYWGSLFMQRYVNVVGH</sequence>
<dbReference type="EMBL" id="LR746496">
    <property type="protein sequence ID" value="CAA7601597.1"/>
    <property type="molecule type" value="Genomic_DNA"/>
</dbReference>
<reference evidence="13" key="2">
    <citation type="submission" date="2020-01" db="EMBL/GenBank/DDBJ databases">
        <authorList>
            <person name="Hornung B."/>
        </authorList>
    </citation>
    <scope>NUCLEOTIDE SEQUENCE</scope>
    <source>
        <strain evidence="13">PacBioINE</strain>
    </source>
</reference>
<evidence type="ECO:0000256" key="2">
    <source>
        <dbReference type="ARBA" id="ARBA00005801"/>
    </source>
</evidence>
<keyword evidence="5 9" id="KW-0812">Transmembrane</keyword>
<evidence type="ECO:0000256" key="5">
    <source>
        <dbReference type="ARBA" id="ARBA00022692"/>
    </source>
</evidence>
<feature type="domain" description="Prepilin peptidase A24 N-terminal" evidence="12">
    <location>
        <begin position="9"/>
        <end position="91"/>
    </location>
</feature>
<evidence type="ECO:0000313" key="13">
    <source>
        <dbReference type="EMBL" id="CAA7601597.1"/>
    </source>
</evidence>
<dbReference type="Proteomes" id="UP000836597">
    <property type="component" value="Chromosome"/>
</dbReference>
<dbReference type="PRINTS" id="PR00864">
    <property type="entry name" value="PREPILNPTASE"/>
</dbReference>
<dbReference type="InterPro" id="IPR050882">
    <property type="entry name" value="Prepilin_peptidase/N-MTase"/>
</dbReference>
<evidence type="ECO:0000256" key="10">
    <source>
        <dbReference type="SAM" id="Phobius"/>
    </source>
</evidence>
<comment type="subcellular location">
    <subcellularLocation>
        <location evidence="1">Cell inner membrane</location>
        <topology evidence="1">Multi-pass membrane protein</topology>
    </subcellularLocation>
    <subcellularLocation>
        <location evidence="9">Cell membrane</location>
        <topology evidence="9">Multi-pass membrane protein</topology>
    </subcellularLocation>
</comment>
<proteinExistence type="inferred from homology"/>
<dbReference type="GO" id="GO:0008168">
    <property type="term" value="F:methyltransferase activity"/>
    <property type="evidence" value="ECO:0007669"/>
    <property type="project" value="UniProtKB-KW"/>
</dbReference>
<comment type="catalytic activity">
    <reaction evidence="9">
        <text>Typically cleaves a -Gly-|-Phe- bond to release an N-terminal, basic peptide of 5-8 residues from type IV prepilin, and then N-methylates the new N-terminal amino group, the methyl donor being S-adenosyl-L-methionine.</text>
        <dbReference type="EC" id="3.4.23.43"/>
    </reaction>
</comment>
<accession>A0A8S0XXA8</accession>
<dbReference type="Proteomes" id="UP001071230">
    <property type="component" value="Unassembled WGS sequence"/>
</dbReference>
<evidence type="ECO:0000256" key="9">
    <source>
        <dbReference type="RuleBase" id="RU003794"/>
    </source>
</evidence>
<keyword evidence="9 14" id="KW-0489">Methyltransferase</keyword>
<dbReference type="InterPro" id="IPR000045">
    <property type="entry name" value="Prepilin_IV_endopep_pep"/>
</dbReference>
<dbReference type="GO" id="GO:0032259">
    <property type="term" value="P:methylation"/>
    <property type="evidence" value="ECO:0007669"/>
    <property type="project" value="UniProtKB-KW"/>
</dbReference>
<dbReference type="AlphaFoldDB" id="A0A8S0XXA8"/>
<evidence type="ECO:0000256" key="4">
    <source>
        <dbReference type="ARBA" id="ARBA00022519"/>
    </source>
</evidence>
<protein>
    <recommendedName>
        <fullName evidence="9">Prepilin leader peptidase/N-methyltransferase</fullName>
        <ecNumber evidence="9">2.1.1.-</ecNumber>
        <ecNumber evidence="9">3.4.23.43</ecNumber>
    </recommendedName>
</protein>
<dbReference type="Pfam" id="PF06750">
    <property type="entry name" value="A24_N_bact"/>
    <property type="match status" value="1"/>
</dbReference>
<feature type="transmembrane region" description="Helical" evidence="10">
    <location>
        <begin position="195"/>
        <end position="213"/>
    </location>
</feature>
<feature type="transmembrane region" description="Helical" evidence="10">
    <location>
        <begin position="6"/>
        <end position="25"/>
    </location>
</feature>
<comment type="similarity">
    <text evidence="2 8">Belongs to the peptidase A24 family.</text>
</comment>
<dbReference type="InterPro" id="IPR010627">
    <property type="entry name" value="Prepilin_pept_A24_N"/>
</dbReference>
<feature type="transmembrane region" description="Helical" evidence="10">
    <location>
        <begin position="225"/>
        <end position="243"/>
    </location>
</feature>
<evidence type="ECO:0000256" key="7">
    <source>
        <dbReference type="ARBA" id="ARBA00023136"/>
    </source>
</evidence>
<evidence type="ECO:0000256" key="6">
    <source>
        <dbReference type="ARBA" id="ARBA00022989"/>
    </source>
</evidence>
<feature type="domain" description="Prepilin type IV endopeptidase peptidase" evidence="11">
    <location>
        <begin position="104"/>
        <end position="207"/>
    </location>
</feature>
<evidence type="ECO:0000259" key="12">
    <source>
        <dbReference type="Pfam" id="PF06750"/>
    </source>
</evidence>
<evidence type="ECO:0000313" key="14">
    <source>
        <dbReference type="EMBL" id="CEJ07084.1"/>
    </source>
</evidence>
<reference evidence="14" key="1">
    <citation type="submission" date="2014-11" db="EMBL/GenBank/DDBJ databases">
        <authorList>
            <person name="Hornung B.V."/>
        </authorList>
    </citation>
    <scope>NUCLEOTIDE SEQUENCE</scope>
    <source>
        <strain evidence="14">INE</strain>
    </source>
</reference>
<dbReference type="GO" id="GO:0004190">
    <property type="term" value="F:aspartic-type endopeptidase activity"/>
    <property type="evidence" value="ECO:0007669"/>
    <property type="project" value="UniProtKB-EC"/>
</dbReference>